<sequence>MDDHHQNKCMACSCPCDMHKEHTHHEEDHNMDHEEGHEKGGCMACSCPCDEHKEHNHE</sequence>
<proteinExistence type="predicted"/>
<dbReference type="Proteomes" id="UP000595618">
    <property type="component" value="Chromosome"/>
</dbReference>
<reference evidence="1 2" key="1">
    <citation type="submission" date="2020-07" db="EMBL/GenBank/DDBJ databases">
        <title>Huge and variable diversity of episymbiotic CPR bacteria and DPANN archaea in groundwater ecosystems.</title>
        <authorList>
            <person name="He C.Y."/>
            <person name="Keren R."/>
            <person name="Whittaker M."/>
            <person name="Farag I.F."/>
            <person name="Doudna J."/>
            <person name="Cate J.H.D."/>
            <person name="Banfield J.F."/>
        </authorList>
    </citation>
    <scope>NUCLEOTIDE SEQUENCE [LARGE SCALE GENOMIC DNA]</scope>
    <source>
        <strain evidence="1">NC_groundwater_541_Ag_S-0.1um_46_50</strain>
    </source>
</reference>
<gene>
    <name evidence="1" type="ORF">HYW89_03975</name>
</gene>
<evidence type="ECO:0000313" key="2">
    <source>
        <dbReference type="Proteomes" id="UP000595618"/>
    </source>
</evidence>
<organism evidence="1 2">
    <name type="scientific">Candidatus Sungiibacteriota bacterium</name>
    <dbReference type="NCBI Taxonomy" id="2750080"/>
    <lineage>
        <taxon>Bacteria</taxon>
        <taxon>Candidatus Sungiibacteriota</taxon>
    </lineage>
</organism>
<dbReference type="AlphaFoldDB" id="A0A7T5RJ58"/>
<evidence type="ECO:0000313" key="1">
    <source>
        <dbReference type="EMBL" id="QQG45127.1"/>
    </source>
</evidence>
<dbReference type="EMBL" id="CP066690">
    <property type="protein sequence ID" value="QQG45127.1"/>
    <property type="molecule type" value="Genomic_DNA"/>
</dbReference>
<accession>A0A7T5RJ58</accession>
<name>A0A7T5RJ58_9BACT</name>
<protein>
    <submittedName>
        <fullName evidence="1">Uncharacterized protein</fullName>
    </submittedName>
</protein>